<gene>
    <name evidence="1" type="ORF">BCR26_04290</name>
</gene>
<dbReference type="Pfam" id="PF07799">
    <property type="entry name" value="DUF1643"/>
    <property type="match status" value="1"/>
</dbReference>
<reference evidence="1 2" key="1">
    <citation type="submission" date="2016-09" db="EMBL/GenBank/DDBJ databases">
        <authorList>
            <person name="Capua I."/>
            <person name="De Benedictis P."/>
            <person name="Joannis T."/>
            <person name="Lombin L.H."/>
            <person name="Cattoli G."/>
        </authorList>
    </citation>
    <scope>NUCLEOTIDE SEQUENCE [LARGE SCALE GENOMIC DNA]</scope>
    <source>
        <strain evidence="1 2">LMG 25899</strain>
    </source>
</reference>
<evidence type="ECO:0008006" key="3">
    <source>
        <dbReference type="Google" id="ProtNLM"/>
    </source>
</evidence>
<dbReference type="InterPro" id="IPR012441">
    <property type="entry name" value="DUF1643"/>
</dbReference>
<keyword evidence="2" id="KW-1185">Reference proteome</keyword>
<comment type="caution">
    <text evidence="1">The sequence shown here is derived from an EMBL/GenBank/DDBJ whole genome shotgun (WGS) entry which is preliminary data.</text>
</comment>
<dbReference type="RefSeq" id="WP_069699526.1">
    <property type="nucleotide sequence ID" value="NZ_JAGGMA010000013.1"/>
</dbReference>
<proteinExistence type="predicted"/>
<dbReference type="OrthoDB" id="1684316at2"/>
<dbReference type="Proteomes" id="UP000095256">
    <property type="component" value="Unassembled WGS sequence"/>
</dbReference>
<name>A0A1E5KUD0_9ENTE</name>
<dbReference type="STRING" id="762845.BCR26_04290"/>
<evidence type="ECO:0000313" key="2">
    <source>
        <dbReference type="Proteomes" id="UP000095256"/>
    </source>
</evidence>
<accession>A0A1E5KUD0</accession>
<sequence length="189" mass="21269">MINKQLITIKSEAWSDETNTHRYVLRREWFEGTEDKKGNLAAVVTIRPSSTSPYTEDLTMMLIEKNVRQLGFSGFIAVNLFSSIEAKDRASFLKGMDKQSLEVFTTVLSEKRISQIIFAVGSIVKTNSVAMDQTKRCYNLLTPKQKKLTKVLVNSTGAIAHPLSVYARKKWLLGKTECLFSKAGDLAKK</sequence>
<dbReference type="EMBL" id="MIEK01000045">
    <property type="protein sequence ID" value="OEH81471.1"/>
    <property type="molecule type" value="Genomic_DNA"/>
</dbReference>
<organism evidence="1 2">
    <name type="scientific">Enterococcus rivorum</name>
    <dbReference type="NCBI Taxonomy" id="762845"/>
    <lineage>
        <taxon>Bacteria</taxon>
        <taxon>Bacillati</taxon>
        <taxon>Bacillota</taxon>
        <taxon>Bacilli</taxon>
        <taxon>Lactobacillales</taxon>
        <taxon>Enterococcaceae</taxon>
        <taxon>Enterococcus</taxon>
    </lineage>
</organism>
<evidence type="ECO:0000313" key="1">
    <source>
        <dbReference type="EMBL" id="OEH81471.1"/>
    </source>
</evidence>
<dbReference type="AlphaFoldDB" id="A0A1E5KUD0"/>
<protein>
    <recommendedName>
        <fullName evidence="3">DUF1643 domain-containing protein</fullName>
    </recommendedName>
</protein>